<comment type="caution">
    <text evidence="2">The sequence shown here is derived from an EMBL/GenBank/DDBJ whole genome shotgun (WGS) entry which is preliminary data.</text>
</comment>
<evidence type="ECO:0000313" key="3">
    <source>
        <dbReference type="Proteomes" id="UP000541558"/>
    </source>
</evidence>
<dbReference type="SUPFAM" id="SSF81383">
    <property type="entry name" value="F-box domain"/>
    <property type="match status" value="1"/>
</dbReference>
<sequence length="449" mass="50363">MVDAALKRLKGDETKRRDDLSTLKNDIAVAEEDYIRRTTNHWTHLPVELFADIAQMLVDEDIKHLIPLSHVCKDWRRVVEDSAGLWSTLVIGRARPWAKAERWVKHSKGVIHSLVVPYESHERGKWDGDGLSGIRWDQLRAFKAEHWNLCSHLKAIGLEPGVLTSLTRYDYTNEVRTPQIPPFHSSWPIQHLALAHVKLSQPLIDLLEGSIVTLSLSRMSFPSSGVQLSGSLESLVLDSTDGPAFKELPDELPDMHHLTLRQMGKHTLSLLLVKMPYLTSLRLHDCSSIKSEHLESLGKKSSGHLTTLVLDSVAIDSPKHLVNFLRSNPQLTTLELTRMHGVVAVIEALASTENPSDSSEAEPVQAMCPKLNHLNLSNCQELGTGPIFRLIKSRNGASAPVDDVEKISALILDGCEKIEAEWLPWFRKHVGRFSCVYWTKKSGRYRAAA</sequence>
<reference evidence="2 3" key="1">
    <citation type="journal article" date="2020" name="ISME J.">
        <title>Uncovering the hidden diversity of litter-decomposition mechanisms in mushroom-forming fungi.</title>
        <authorList>
            <person name="Floudas D."/>
            <person name="Bentzer J."/>
            <person name="Ahren D."/>
            <person name="Johansson T."/>
            <person name="Persson P."/>
            <person name="Tunlid A."/>
        </authorList>
    </citation>
    <scope>NUCLEOTIDE SEQUENCE [LARGE SCALE GENOMIC DNA]</scope>
    <source>
        <strain evidence="2 3">CBS 175.51</strain>
    </source>
</reference>
<accession>A0A8H5CDD4</accession>
<dbReference type="SUPFAM" id="SSF52047">
    <property type="entry name" value="RNI-like"/>
    <property type="match status" value="1"/>
</dbReference>
<evidence type="ECO:0000259" key="1">
    <source>
        <dbReference type="PROSITE" id="PS50181"/>
    </source>
</evidence>
<dbReference type="Pfam" id="PF12937">
    <property type="entry name" value="F-box-like"/>
    <property type="match status" value="1"/>
</dbReference>
<dbReference type="PANTHER" id="PTHR38926">
    <property type="entry name" value="F-BOX DOMAIN CONTAINING PROTEIN, EXPRESSED"/>
    <property type="match status" value="1"/>
</dbReference>
<dbReference type="EMBL" id="JAACJK010000010">
    <property type="protein sequence ID" value="KAF5339016.1"/>
    <property type="molecule type" value="Genomic_DNA"/>
</dbReference>
<dbReference type="OrthoDB" id="2423701at2759"/>
<keyword evidence="3" id="KW-1185">Reference proteome</keyword>
<name>A0A8H5CDD4_9AGAR</name>
<proteinExistence type="predicted"/>
<organism evidence="2 3">
    <name type="scientific">Ephemerocybe angulata</name>
    <dbReference type="NCBI Taxonomy" id="980116"/>
    <lineage>
        <taxon>Eukaryota</taxon>
        <taxon>Fungi</taxon>
        <taxon>Dikarya</taxon>
        <taxon>Basidiomycota</taxon>
        <taxon>Agaricomycotina</taxon>
        <taxon>Agaricomycetes</taxon>
        <taxon>Agaricomycetidae</taxon>
        <taxon>Agaricales</taxon>
        <taxon>Agaricineae</taxon>
        <taxon>Psathyrellaceae</taxon>
        <taxon>Ephemerocybe</taxon>
    </lineage>
</organism>
<dbReference type="InterPro" id="IPR036047">
    <property type="entry name" value="F-box-like_dom_sf"/>
</dbReference>
<dbReference type="Gene3D" id="3.80.10.10">
    <property type="entry name" value="Ribonuclease Inhibitor"/>
    <property type="match status" value="1"/>
</dbReference>
<dbReference type="PANTHER" id="PTHR38926:SF5">
    <property type="entry name" value="F-BOX AND LEUCINE-RICH REPEAT PROTEIN 6"/>
    <property type="match status" value="1"/>
</dbReference>
<dbReference type="InterPro" id="IPR032675">
    <property type="entry name" value="LRR_dom_sf"/>
</dbReference>
<gene>
    <name evidence="2" type="ORF">D9611_008810</name>
</gene>
<evidence type="ECO:0000313" key="2">
    <source>
        <dbReference type="EMBL" id="KAF5339016.1"/>
    </source>
</evidence>
<protein>
    <recommendedName>
        <fullName evidence="1">F-box domain-containing protein</fullName>
    </recommendedName>
</protein>
<dbReference type="InterPro" id="IPR001810">
    <property type="entry name" value="F-box_dom"/>
</dbReference>
<dbReference type="AlphaFoldDB" id="A0A8H5CDD4"/>
<dbReference type="PROSITE" id="PS50181">
    <property type="entry name" value="FBOX"/>
    <property type="match status" value="1"/>
</dbReference>
<feature type="domain" description="F-box" evidence="1">
    <location>
        <begin position="39"/>
        <end position="89"/>
    </location>
</feature>
<dbReference type="Gene3D" id="1.20.1280.50">
    <property type="match status" value="1"/>
</dbReference>
<dbReference type="Proteomes" id="UP000541558">
    <property type="component" value="Unassembled WGS sequence"/>
</dbReference>